<feature type="domain" description="Glutamyl-tRNA reductase N-terminal" evidence="15">
    <location>
        <begin position="6"/>
        <end position="149"/>
    </location>
</feature>
<evidence type="ECO:0000256" key="1">
    <source>
        <dbReference type="ARBA" id="ARBA00005059"/>
    </source>
</evidence>
<gene>
    <name evidence="8" type="primary">hemA</name>
    <name evidence="16" type="ORF">EDD61_11424</name>
</gene>
<reference evidence="16 17" key="1">
    <citation type="submission" date="2019-03" db="EMBL/GenBank/DDBJ databases">
        <title>Genomic Encyclopedia of Type Strains, Phase IV (KMG-IV): sequencing the most valuable type-strain genomes for metagenomic binning, comparative biology and taxonomic classification.</title>
        <authorList>
            <person name="Goeker M."/>
        </authorList>
    </citation>
    <scope>NUCLEOTIDE SEQUENCE [LARGE SCALE GENOMIC DNA]</scope>
    <source>
        <strain evidence="16 17">DSM 29481</strain>
    </source>
</reference>
<proteinExistence type="inferred from homology"/>
<dbReference type="RefSeq" id="WP_132225059.1">
    <property type="nucleotide sequence ID" value="NZ_JANKBG010000028.1"/>
</dbReference>
<comment type="function">
    <text evidence="8">Catalyzes the NADPH-dependent reduction of glutamyl-tRNA(Glu) to glutamate 1-semialdehyde (GSA).</text>
</comment>
<dbReference type="InterPro" id="IPR006151">
    <property type="entry name" value="Shikm_DH/Glu-tRNA_Rdtase"/>
</dbReference>
<evidence type="ECO:0000256" key="12">
    <source>
        <dbReference type="RuleBase" id="RU000584"/>
    </source>
</evidence>
<dbReference type="SUPFAM" id="SSF69742">
    <property type="entry name" value="Glutamyl tRNA-reductase catalytic, N-terminal domain"/>
    <property type="match status" value="1"/>
</dbReference>
<keyword evidence="17" id="KW-1185">Reference proteome</keyword>
<name>A0A4R3T9I5_9FIRM</name>
<evidence type="ECO:0000256" key="5">
    <source>
        <dbReference type="ARBA" id="ARBA00023002"/>
    </source>
</evidence>
<keyword evidence="6 8" id="KW-0627">Porphyrin biosynthesis</keyword>
<evidence type="ECO:0000256" key="3">
    <source>
        <dbReference type="ARBA" id="ARBA00012970"/>
    </source>
</evidence>
<feature type="domain" description="Tetrapyrrole biosynthesis glutamyl-tRNA reductase dimerisation" evidence="13">
    <location>
        <begin position="315"/>
        <end position="403"/>
    </location>
</feature>
<comment type="caution">
    <text evidence="8">Lacks conserved residue(s) required for the propagation of feature annotation.</text>
</comment>
<comment type="miscellaneous">
    <text evidence="8">During catalysis, the active site Cys acts as a nucleophile attacking the alpha-carbonyl group of tRNA-bound glutamate with the formation of a thioester intermediate between enzyme and glutamate, and the concomitant release of tRNA(Glu). The thioester intermediate is finally reduced by direct hydride transfer from NADPH, to form the product GSA.</text>
</comment>
<organism evidence="16 17">
    <name type="scientific">Longicatena caecimuris</name>
    <dbReference type="NCBI Taxonomy" id="1796635"/>
    <lineage>
        <taxon>Bacteria</taxon>
        <taxon>Bacillati</taxon>
        <taxon>Bacillota</taxon>
        <taxon>Erysipelotrichia</taxon>
        <taxon>Erysipelotrichales</taxon>
        <taxon>Erysipelotrichaceae</taxon>
        <taxon>Longicatena</taxon>
    </lineage>
</organism>
<evidence type="ECO:0000256" key="11">
    <source>
        <dbReference type="PIRSR" id="PIRSR000445-3"/>
    </source>
</evidence>
<evidence type="ECO:0000259" key="13">
    <source>
        <dbReference type="Pfam" id="PF00745"/>
    </source>
</evidence>
<dbReference type="Pfam" id="PF01488">
    <property type="entry name" value="Shikimate_DH"/>
    <property type="match status" value="1"/>
</dbReference>
<evidence type="ECO:0000256" key="10">
    <source>
        <dbReference type="PIRSR" id="PIRSR000445-2"/>
    </source>
</evidence>
<keyword evidence="5 8" id="KW-0560">Oxidoreductase</keyword>
<evidence type="ECO:0000256" key="9">
    <source>
        <dbReference type="PIRSR" id="PIRSR000445-1"/>
    </source>
</evidence>
<feature type="binding site" evidence="8 10">
    <location>
        <position position="104"/>
    </location>
    <ligand>
        <name>substrate</name>
    </ligand>
</feature>
<dbReference type="GO" id="GO:0008883">
    <property type="term" value="F:glutamyl-tRNA reductase activity"/>
    <property type="evidence" value="ECO:0007669"/>
    <property type="project" value="UniProtKB-UniRule"/>
</dbReference>
<feature type="binding site" evidence="8 11">
    <location>
        <begin position="183"/>
        <end position="188"/>
    </location>
    <ligand>
        <name>NADP(+)</name>
        <dbReference type="ChEBI" id="CHEBI:58349"/>
    </ligand>
</feature>
<keyword evidence="4 8" id="KW-0521">NADP</keyword>
<evidence type="ECO:0000256" key="4">
    <source>
        <dbReference type="ARBA" id="ARBA00022857"/>
    </source>
</evidence>
<evidence type="ECO:0000259" key="15">
    <source>
        <dbReference type="Pfam" id="PF05201"/>
    </source>
</evidence>
<dbReference type="InterPro" id="IPR036343">
    <property type="entry name" value="GluRdtase_N_sf"/>
</dbReference>
<dbReference type="InterPro" id="IPR015896">
    <property type="entry name" value="4pyrrol_synth_GluRdtase_dimer"/>
</dbReference>
<dbReference type="PIRSF" id="PIRSF000445">
    <property type="entry name" value="4pyrrol_synth_GluRdtase"/>
    <property type="match status" value="1"/>
</dbReference>
<evidence type="ECO:0000256" key="8">
    <source>
        <dbReference type="HAMAP-Rule" id="MF_00087"/>
    </source>
</evidence>
<dbReference type="PANTHER" id="PTHR43013:SF1">
    <property type="entry name" value="GLUTAMYL-TRNA REDUCTASE"/>
    <property type="match status" value="1"/>
</dbReference>
<comment type="catalytic activity">
    <reaction evidence="7 8 12">
        <text>(S)-4-amino-5-oxopentanoate + tRNA(Glu) + NADP(+) = L-glutamyl-tRNA(Glu) + NADPH + H(+)</text>
        <dbReference type="Rhea" id="RHEA:12344"/>
        <dbReference type="Rhea" id="RHEA-COMP:9663"/>
        <dbReference type="Rhea" id="RHEA-COMP:9680"/>
        <dbReference type="ChEBI" id="CHEBI:15378"/>
        <dbReference type="ChEBI" id="CHEBI:57501"/>
        <dbReference type="ChEBI" id="CHEBI:57783"/>
        <dbReference type="ChEBI" id="CHEBI:58349"/>
        <dbReference type="ChEBI" id="CHEBI:78442"/>
        <dbReference type="ChEBI" id="CHEBI:78520"/>
        <dbReference type="EC" id="1.2.1.70"/>
    </reaction>
</comment>
<dbReference type="AlphaFoldDB" id="A0A4R3T9I5"/>
<comment type="domain">
    <text evidence="8">Possesses an unusual extended V-shaped dimeric structure with each monomer consisting of three distinct domains arranged along a curved 'spinal' alpha-helix. The N-terminal catalytic domain specifically recognizes the glutamate moiety of the substrate. The second domain is the NADPH-binding domain, and the third C-terminal domain is responsible for dimerization.</text>
</comment>
<comment type="subunit">
    <text evidence="8">Homodimer.</text>
</comment>
<dbReference type="EMBL" id="SMBP01000014">
    <property type="protein sequence ID" value="TCU58292.1"/>
    <property type="molecule type" value="Genomic_DNA"/>
</dbReference>
<dbReference type="PANTHER" id="PTHR43013">
    <property type="entry name" value="GLUTAMYL-TRNA REDUCTASE"/>
    <property type="match status" value="1"/>
</dbReference>
<dbReference type="Pfam" id="PF00745">
    <property type="entry name" value="GlutR_dimer"/>
    <property type="match status" value="1"/>
</dbReference>
<dbReference type="Gene3D" id="3.30.460.30">
    <property type="entry name" value="Glutamyl-tRNA reductase, N-terminal domain"/>
    <property type="match status" value="1"/>
</dbReference>
<evidence type="ECO:0000256" key="2">
    <source>
        <dbReference type="ARBA" id="ARBA00005916"/>
    </source>
</evidence>
<sequence length="413" mass="47741">MKFGVIGISYQKTSIQKREGASFSDTQKLQLYDELLDSKILQAMSVTTCNRSELYIVYEEKQQLHQAITLFVKMAKTIAREDVFVKTGKEALLYLFEVCGGYHSMILGEDQILGQMKTAYAFANQAGACRKELHRILQTCFSCIKQIKQTYRISEISTSIAYLAYTYLTQQTTLQGKKILLIGSGEMAQLMLMYLKDVKADLWLCSRTLAHASKLQEGKEKLPIVPFEERYSYIKDCDMIISATASPHVIIKKEAYPLTEKEQYLMDLASPRDIDETIKDENHHLCNLDDLQIIADEHSKERQKRMRLAYGDMVQRVDSLMEWLCHVQVDKAIASLQTYSKQQAQHTYELLKQKLSLQPHEERMMKKVLETSFLRMVKEPILSLKQLQEEDQEQYAAMVEQLFLKEDDICDIS</sequence>
<comment type="pathway">
    <text evidence="1 8 12">Porphyrin-containing compound metabolism; protoporphyrin-IX biosynthesis; 5-aminolevulinate from L-glutamyl-tRNA(Glu): step 1/2.</text>
</comment>
<accession>A0A4R3T9I5</accession>
<dbReference type="Pfam" id="PF05201">
    <property type="entry name" value="GlutR_N"/>
    <property type="match status" value="1"/>
</dbReference>
<feature type="binding site" evidence="8 10">
    <location>
        <begin position="48"/>
        <end position="51"/>
    </location>
    <ligand>
        <name>substrate</name>
    </ligand>
</feature>
<evidence type="ECO:0000256" key="7">
    <source>
        <dbReference type="ARBA" id="ARBA00047464"/>
    </source>
</evidence>
<feature type="active site" description="Nucleophile" evidence="8 9">
    <location>
        <position position="49"/>
    </location>
</feature>
<evidence type="ECO:0000313" key="17">
    <source>
        <dbReference type="Proteomes" id="UP000295773"/>
    </source>
</evidence>
<feature type="domain" description="Quinate/shikimate 5-dehydrogenase/glutamyl-tRNA reductase" evidence="14">
    <location>
        <begin position="172"/>
        <end position="293"/>
    </location>
</feature>
<dbReference type="InterPro" id="IPR000343">
    <property type="entry name" value="4pyrrol_synth_GluRdtase"/>
</dbReference>
<dbReference type="UniPathway" id="UPA00251">
    <property type="reaction ID" value="UER00316"/>
</dbReference>
<dbReference type="GO" id="GO:0050661">
    <property type="term" value="F:NADP binding"/>
    <property type="evidence" value="ECO:0007669"/>
    <property type="project" value="InterPro"/>
</dbReference>
<evidence type="ECO:0000313" key="16">
    <source>
        <dbReference type="EMBL" id="TCU58292.1"/>
    </source>
</evidence>
<comment type="caution">
    <text evidence="16">The sequence shown here is derived from an EMBL/GenBank/DDBJ whole genome shotgun (WGS) entry which is preliminary data.</text>
</comment>
<dbReference type="NCBIfam" id="TIGR01035">
    <property type="entry name" value="hemA"/>
    <property type="match status" value="1"/>
</dbReference>
<feature type="binding site" evidence="8 10">
    <location>
        <begin position="109"/>
        <end position="111"/>
    </location>
    <ligand>
        <name>substrate</name>
    </ligand>
</feature>
<evidence type="ECO:0000259" key="14">
    <source>
        <dbReference type="Pfam" id="PF01488"/>
    </source>
</evidence>
<evidence type="ECO:0000256" key="6">
    <source>
        <dbReference type="ARBA" id="ARBA00023244"/>
    </source>
</evidence>
<dbReference type="EC" id="1.2.1.70" evidence="3 8"/>
<dbReference type="SUPFAM" id="SSF51735">
    <property type="entry name" value="NAD(P)-binding Rossmann-fold domains"/>
    <property type="match status" value="1"/>
</dbReference>
<dbReference type="Proteomes" id="UP000295773">
    <property type="component" value="Unassembled WGS sequence"/>
</dbReference>
<dbReference type="SUPFAM" id="SSF69075">
    <property type="entry name" value="Glutamyl tRNA-reductase dimerization domain"/>
    <property type="match status" value="1"/>
</dbReference>
<dbReference type="InterPro" id="IPR036453">
    <property type="entry name" value="GluRdtase_dimer_dom_sf"/>
</dbReference>
<dbReference type="HAMAP" id="MF_00087">
    <property type="entry name" value="Glu_tRNA_reductase"/>
    <property type="match status" value="1"/>
</dbReference>
<protein>
    <recommendedName>
        <fullName evidence="3 8">Glutamyl-tRNA reductase</fullName>
        <shortName evidence="8">GluTR</shortName>
        <ecNumber evidence="3 8">1.2.1.70</ecNumber>
    </recommendedName>
</protein>
<dbReference type="InterPro" id="IPR036291">
    <property type="entry name" value="NAD(P)-bd_dom_sf"/>
</dbReference>
<dbReference type="InterPro" id="IPR015895">
    <property type="entry name" value="4pyrrol_synth_GluRdtase_N"/>
</dbReference>
<feature type="binding site" evidence="8 10">
    <location>
        <position position="115"/>
    </location>
    <ligand>
        <name>substrate</name>
    </ligand>
</feature>
<dbReference type="Gene3D" id="3.40.50.720">
    <property type="entry name" value="NAD(P)-binding Rossmann-like Domain"/>
    <property type="match status" value="1"/>
</dbReference>
<comment type="similarity">
    <text evidence="2 8 12">Belongs to the glutamyl-tRNA reductase family.</text>
</comment>
<dbReference type="GO" id="GO:0019353">
    <property type="term" value="P:protoporphyrinogen IX biosynthetic process from glutamate"/>
    <property type="evidence" value="ECO:0007669"/>
    <property type="project" value="TreeGrafter"/>
</dbReference>